<accession>X1U0G7</accession>
<dbReference type="EMBL" id="BARW01033557">
    <property type="protein sequence ID" value="GAJ11033.1"/>
    <property type="molecule type" value="Genomic_DNA"/>
</dbReference>
<name>X1U0G7_9ZZZZ</name>
<evidence type="ECO:0000313" key="1">
    <source>
        <dbReference type="EMBL" id="GAJ11033.1"/>
    </source>
</evidence>
<reference evidence="1" key="1">
    <citation type="journal article" date="2014" name="Front. Microbiol.">
        <title>High frequency of phylogenetically diverse reductive dehalogenase-homologous genes in deep subseafloor sedimentary metagenomes.</title>
        <authorList>
            <person name="Kawai M."/>
            <person name="Futagami T."/>
            <person name="Toyoda A."/>
            <person name="Takaki Y."/>
            <person name="Nishi S."/>
            <person name="Hori S."/>
            <person name="Arai W."/>
            <person name="Tsubouchi T."/>
            <person name="Morono Y."/>
            <person name="Uchiyama I."/>
            <person name="Ito T."/>
            <person name="Fujiyama A."/>
            <person name="Inagaki F."/>
            <person name="Takami H."/>
        </authorList>
    </citation>
    <scope>NUCLEOTIDE SEQUENCE</scope>
    <source>
        <strain evidence="1">Expedition CK06-06</strain>
    </source>
</reference>
<organism evidence="1">
    <name type="scientific">marine sediment metagenome</name>
    <dbReference type="NCBI Taxonomy" id="412755"/>
    <lineage>
        <taxon>unclassified sequences</taxon>
        <taxon>metagenomes</taxon>
        <taxon>ecological metagenomes</taxon>
    </lineage>
</organism>
<dbReference type="AlphaFoldDB" id="X1U0G7"/>
<proteinExistence type="predicted"/>
<sequence>MSLFQNPMFALLPGLEDTANIQELHVIAEELGLIDEEAG</sequence>
<comment type="caution">
    <text evidence="1">The sequence shown here is derived from an EMBL/GenBank/DDBJ whole genome shotgun (WGS) entry which is preliminary data.</text>
</comment>
<protein>
    <submittedName>
        <fullName evidence="1">Uncharacterized protein</fullName>
    </submittedName>
</protein>
<gene>
    <name evidence="1" type="ORF">S12H4_52824</name>
</gene>